<protein>
    <submittedName>
        <fullName evidence="7">Bax inhibitor-1/YccA family protein</fullName>
    </submittedName>
</protein>
<evidence type="ECO:0000256" key="5">
    <source>
        <dbReference type="ARBA" id="ARBA00023136"/>
    </source>
</evidence>
<evidence type="ECO:0000256" key="4">
    <source>
        <dbReference type="ARBA" id="ARBA00022989"/>
    </source>
</evidence>
<feature type="transmembrane region" description="Helical" evidence="6">
    <location>
        <begin position="84"/>
        <end position="103"/>
    </location>
</feature>
<feature type="transmembrane region" description="Helical" evidence="6">
    <location>
        <begin position="115"/>
        <end position="133"/>
    </location>
</feature>
<evidence type="ECO:0000256" key="3">
    <source>
        <dbReference type="ARBA" id="ARBA00022692"/>
    </source>
</evidence>
<feature type="transmembrane region" description="Helical" evidence="6">
    <location>
        <begin position="32"/>
        <end position="54"/>
    </location>
</feature>
<keyword evidence="5 6" id="KW-0472">Membrane</keyword>
<name>A0A6N1VG72_9HYPH</name>
<comment type="similarity">
    <text evidence="2 6">Belongs to the BI1 family.</text>
</comment>
<sequence>MADLRNMNARAAQARTYDASIDAGLRAYMIRVYNLMAAGLAITGLAALATMMVATTTDPSAAVAQLGNGKMLTSVGTALYGSPLRWVVMLAPLGMVFFLGARIQNMSVSSAQTTFWIFAALMGISLSSIFLVYTSASIVQTFFISATAFGSLSLWGYTTKRDLTGMGSFLFMGLIGLIIASIVNLFLGSSALQFAISVIGVLVFAGLTAYDTQKIKEMYYAGDGSAVAGRKAIMGALNLYLDFINLFMFLLHFLGNRE</sequence>
<dbReference type="EMBL" id="CP054836">
    <property type="protein sequence ID" value="QKV19920.1"/>
    <property type="molecule type" value="Genomic_DNA"/>
</dbReference>
<dbReference type="KEGG" id="orm:HTY61_16405"/>
<dbReference type="RefSeq" id="WP_175277811.1">
    <property type="nucleotide sequence ID" value="NZ_CP054836.1"/>
</dbReference>
<comment type="subcellular location">
    <subcellularLocation>
        <location evidence="1">Membrane</location>
        <topology evidence="1">Multi-pass membrane protein</topology>
    </subcellularLocation>
</comment>
<keyword evidence="4 6" id="KW-1133">Transmembrane helix</keyword>
<keyword evidence="3 6" id="KW-0812">Transmembrane</keyword>
<dbReference type="GO" id="GO:0005886">
    <property type="term" value="C:plasma membrane"/>
    <property type="evidence" value="ECO:0007669"/>
    <property type="project" value="TreeGrafter"/>
</dbReference>
<dbReference type="InterPro" id="IPR006214">
    <property type="entry name" value="Bax_inhibitor_1-related"/>
</dbReference>
<evidence type="ECO:0000313" key="8">
    <source>
        <dbReference type="Proteomes" id="UP000509367"/>
    </source>
</evidence>
<gene>
    <name evidence="7" type="ORF">HTY61_16405</name>
</gene>
<dbReference type="PANTHER" id="PTHR23291:SF50">
    <property type="entry name" value="PROTEIN LIFEGUARD 4"/>
    <property type="match status" value="1"/>
</dbReference>
<dbReference type="Pfam" id="PF01027">
    <property type="entry name" value="Bax1-I"/>
    <property type="match status" value="1"/>
</dbReference>
<reference evidence="7 8" key="1">
    <citation type="submission" date="2020-06" db="EMBL/GenBank/DDBJ databases">
        <title>Oricola thermophila sp. nov. isolated from a tidal sediments.</title>
        <authorList>
            <person name="Kwon K.K."/>
            <person name="Yang S.-H."/>
            <person name="Park M.-J."/>
        </authorList>
    </citation>
    <scope>NUCLEOTIDE SEQUENCE [LARGE SCALE GENOMIC DNA]</scope>
    <source>
        <strain evidence="7 8">MEBiC13590</strain>
    </source>
</reference>
<evidence type="ECO:0000256" key="1">
    <source>
        <dbReference type="ARBA" id="ARBA00004141"/>
    </source>
</evidence>
<feature type="transmembrane region" description="Helical" evidence="6">
    <location>
        <begin position="169"/>
        <end position="187"/>
    </location>
</feature>
<feature type="transmembrane region" description="Helical" evidence="6">
    <location>
        <begin position="232"/>
        <end position="254"/>
    </location>
</feature>
<dbReference type="PANTHER" id="PTHR23291">
    <property type="entry name" value="BAX INHIBITOR-RELATED"/>
    <property type="match status" value="1"/>
</dbReference>
<dbReference type="AlphaFoldDB" id="A0A6N1VG72"/>
<organism evidence="7 8">
    <name type="scientific">Oricola thermophila</name>
    <dbReference type="NCBI Taxonomy" id="2742145"/>
    <lineage>
        <taxon>Bacteria</taxon>
        <taxon>Pseudomonadati</taxon>
        <taxon>Pseudomonadota</taxon>
        <taxon>Alphaproteobacteria</taxon>
        <taxon>Hyphomicrobiales</taxon>
        <taxon>Ahrensiaceae</taxon>
        <taxon>Oricola</taxon>
    </lineage>
</organism>
<accession>A0A6N1VG72</accession>
<keyword evidence="8" id="KW-1185">Reference proteome</keyword>
<evidence type="ECO:0000256" key="6">
    <source>
        <dbReference type="RuleBase" id="RU004379"/>
    </source>
</evidence>
<dbReference type="Proteomes" id="UP000509367">
    <property type="component" value="Chromosome"/>
</dbReference>
<evidence type="ECO:0000313" key="7">
    <source>
        <dbReference type="EMBL" id="QKV19920.1"/>
    </source>
</evidence>
<feature type="transmembrane region" description="Helical" evidence="6">
    <location>
        <begin position="139"/>
        <end position="157"/>
    </location>
</feature>
<feature type="transmembrane region" description="Helical" evidence="6">
    <location>
        <begin position="193"/>
        <end position="211"/>
    </location>
</feature>
<evidence type="ECO:0000256" key="2">
    <source>
        <dbReference type="ARBA" id="ARBA00010350"/>
    </source>
</evidence>
<dbReference type="CDD" id="cd10432">
    <property type="entry name" value="BI-1-like_bacterial"/>
    <property type="match status" value="1"/>
</dbReference>
<proteinExistence type="inferred from homology"/>